<gene>
    <name evidence="1" type="ORF">CEURO_LOCUS21600</name>
</gene>
<comment type="caution">
    <text evidence="1">The sequence shown here is derived from an EMBL/GenBank/DDBJ whole genome shotgun (WGS) entry which is preliminary data.</text>
</comment>
<reference evidence="1" key="1">
    <citation type="submission" date="2022-07" db="EMBL/GenBank/DDBJ databases">
        <authorList>
            <person name="Macas J."/>
            <person name="Novak P."/>
            <person name="Neumann P."/>
        </authorList>
    </citation>
    <scope>NUCLEOTIDE SEQUENCE</scope>
</reference>
<evidence type="ECO:0000313" key="2">
    <source>
        <dbReference type="Proteomes" id="UP001152484"/>
    </source>
</evidence>
<protein>
    <submittedName>
        <fullName evidence="1">Uncharacterized protein</fullName>
    </submittedName>
</protein>
<keyword evidence="2" id="KW-1185">Reference proteome</keyword>
<accession>A0A9P1EN54</accession>
<dbReference type="Proteomes" id="UP001152484">
    <property type="component" value="Unassembled WGS sequence"/>
</dbReference>
<proteinExistence type="predicted"/>
<dbReference type="PANTHER" id="PTHR33116">
    <property type="entry name" value="REVERSE TRANSCRIPTASE ZINC-BINDING DOMAIN-CONTAINING PROTEIN-RELATED-RELATED"/>
    <property type="match status" value="1"/>
</dbReference>
<dbReference type="PANTHER" id="PTHR33116:SF70">
    <property type="entry name" value="NON-LTR RETROELEMENT REVERSE TRANSCRIPTASE-LIKE PROTEIN"/>
    <property type="match status" value="1"/>
</dbReference>
<organism evidence="1 2">
    <name type="scientific">Cuscuta europaea</name>
    <name type="common">European dodder</name>
    <dbReference type="NCBI Taxonomy" id="41803"/>
    <lineage>
        <taxon>Eukaryota</taxon>
        <taxon>Viridiplantae</taxon>
        <taxon>Streptophyta</taxon>
        <taxon>Embryophyta</taxon>
        <taxon>Tracheophyta</taxon>
        <taxon>Spermatophyta</taxon>
        <taxon>Magnoliopsida</taxon>
        <taxon>eudicotyledons</taxon>
        <taxon>Gunneridae</taxon>
        <taxon>Pentapetalae</taxon>
        <taxon>asterids</taxon>
        <taxon>lamiids</taxon>
        <taxon>Solanales</taxon>
        <taxon>Convolvulaceae</taxon>
        <taxon>Cuscuteae</taxon>
        <taxon>Cuscuta</taxon>
        <taxon>Cuscuta subgen. Cuscuta</taxon>
    </lineage>
</organism>
<sequence length="120" mass="13092">MGIEITTNLGKFLGASIIHKCKSKALYGYILNNIKKRLAGWKQKCLSIVGRCTLIQTTLSTVPLHTMQSMLLLTSTCAEIDKASRTFLWGDDDITHKNSPSVLGRGLYPQKGGRIGIANG</sequence>
<evidence type="ECO:0000313" key="1">
    <source>
        <dbReference type="EMBL" id="CAH9117589.1"/>
    </source>
</evidence>
<dbReference type="OrthoDB" id="1743609at2759"/>
<name>A0A9P1EN54_CUSEU</name>
<dbReference type="AlphaFoldDB" id="A0A9P1EN54"/>
<dbReference type="EMBL" id="CAMAPE010000074">
    <property type="protein sequence ID" value="CAH9117589.1"/>
    <property type="molecule type" value="Genomic_DNA"/>
</dbReference>